<evidence type="ECO:0000256" key="2">
    <source>
        <dbReference type="ARBA" id="ARBA00022448"/>
    </source>
</evidence>
<feature type="transmembrane region" description="Helical" evidence="7">
    <location>
        <begin position="148"/>
        <end position="165"/>
    </location>
</feature>
<comment type="subcellular location">
    <subcellularLocation>
        <location evidence="1">Cell membrane</location>
        <topology evidence="1">Multi-pass membrane protein</topology>
    </subcellularLocation>
</comment>
<evidence type="ECO:0000313" key="10">
    <source>
        <dbReference type="Proteomes" id="UP000461730"/>
    </source>
</evidence>
<dbReference type="PANTHER" id="PTHR23517:SF2">
    <property type="entry name" value="MULTIDRUG RESISTANCE PROTEIN MDTH"/>
    <property type="match status" value="1"/>
</dbReference>
<organism evidence="9 10">
    <name type="scientific">Chitinophaga tropicalis</name>
    <dbReference type="NCBI Taxonomy" id="2683588"/>
    <lineage>
        <taxon>Bacteria</taxon>
        <taxon>Pseudomonadati</taxon>
        <taxon>Bacteroidota</taxon>
        <taxon>Chitinophagia</taxon>
        <taxon>Chitinophagales</taxon>
        <taxon>Chitinophagaceae</taxon>
        <taxon>Chitinophaga</taxon>
    </lineage>
</organism>
<dbReference type="InterPro" id="IPR036259">
    <property type="entry name" value="MFS_trans_sf"/>
</dbReference>
<dbReference type="AlphaFoldDB" id="A0A7K1UDU0"/>
<keyword evidence="4 7" id="KW-0812">Transmembrane</keyword>
<feature type="domain" description="Major facilitator superfamily (MFS) profile" evidence="8">
    <location>
        <begin position="18"/>
        <end position="401"/>
    </location>
</feature>
<evidence type="ECO:0000259" key="8">
    <source>
        <dbReference type="PROSITE" id="PS50850"/>
    </source>
</evidence>
<dbReference type="Pfam" id="PF07690">
    <property type="entry name" value="MFS_1"/>
    <property type="match status" value="1"/>
</dbReference>
<reference evidence="9 10" key="1">
    <citation type="submission" date="2019-12" db="EMBL/GenBank/DDBJ databases">
        <title>Chitinophaga sp. strain ysch24 (GDMCC 1.1355), whole genome shotgun sequence.</title>
        <authorList>
            <person name="Zhang X."/>
        </authorList>
    </citation>
    <scope>NUCLEOTIDE SEQUENCE [LARGE SCALE GENOMIC DNA]</scope>
    <source>
        <strain evidence="10">ysch24</strain>
    </source>
</reference>
<dbReference type="Proteomes" id="UP000461730">
    <property type="component" value="Unassembled WGS sequence"/>
</dbReference>
<name>A0A7K1UDU0_9BACT</name>
<evidence type="ECO:0000256" key="6">
    <source>
        <dbReference type="ARBA" id="ARBA00023136"/>
    </source>
</evidence>
<accession>A0A7K1UDU0</accession>
<keyword evidence="6 7" id="KW-0472">Membrane</keyword>
<evidence type="ECO:0000256" key="5">
    <source>
        <dbReference type="ARBA" id="ARBA00022989"/>
    </source>
</evidence>
<keyword evidence="5 7" id="KW-1133">Transmembrane helix</keyword>
<protein>
    <submittedName>
        <fullName evidence="9">MFS transporter</fullName>
    </submittedName>
</protein>
<dbReference type="SUPFAM" id="SSF103473">
    <property type="entry name" value="MFS general substrate transporter"/>
    <property type="match status" value="1"/>
</dbReference>
<evidence type="ECO:0000256" key="7">
    <source>
        <dbReference type="SAM" id="Phobius"/>
    </source>
</evidence>
<feature type="transmembrane region" description="Helical" evidence="7">
    <location>
        <begin position="20"/>
        <end position="43"/>
    </location>
</feature>
<feature type="transmembrane region" description="Helical" evidence="7">
    <location>
        <begin position="171"/>
        <end position="191"/>
    </location>
</feature>
<evidence type="ECO:0000256" key="4">
    <source>
        <dbReference type="ARBA" id="ARBA00022692"/>
    </source>
</evidence>
<dbReference type="InterPro" id="IPR020846">
    <property type="entry name" value="MFS_dom"/>
</dbReference>
<feature type="transmembrane region" description="Helical" evidence="7">
    <location>
        <begin position="377"/>
        <end position="397"/>
    </location>
</feature>
<dbReference type="PROSITE" id="PS50850">
    <property type="entry name" value="MFS"/>
    <property type="match status" value="1"/>
</dbReference>
<dbReference type="EMBL" id="WRXN01000026">
    <property type="protein sequence ID" value="MVT12440.1"/>
    <property type="molecule type" value="Genomic_DNA"/>
</dbReference>
<dbReference type="InterPro" id="IPR011701">
    <property type="entry name" value="MFS"/>
</dbReference>
<dbReference type="GO" id="GO:0005886">
    <property type="term" value="C:plasma membrane"/>
    <property type="evidence" value="ECO:0007669"/>
    <property type="project" value="UniProtKB-SubCell"/>
</dbReference>
<evidence type="ECO:0000256" key="1">
    <source>
        <dbReference type="ARBA" id="ARBA00004651"/>
    </source>
</evidence>
<feature type="transmembrane region" description="Helical" evidence="7">
    <location>
        <begin position="288"/>
        <end position="307"/>
    </location>
</feature>
<dbReference type="CDD" id="cd17329">
    <property type="entry name" value="MFS_MdtH_MDR_like"/>
    <property type="match status" value="1"/>
</dbReference>
<gene>
    <name evidence="9" type="ORF">GO493_29575</name>
</gene>
<feature type="transmembrane region" description="Helical" evidence="7">
    <location>
        <begin position="313"/>
        <end position="336"/>
    </location>
</feature>
<evidence type="ECO:0000256" key="3">
    <source>
        <dbReference type="ARBA" id="ARBA00022475"/>
    </source>
</evidence>
<dbReference type="Gene3D" id="1.20.1250.20">
    <property type="entry name" value="MFS general substrate transporter like domains"/>
    <property type="match status" value="1"/>
</dbReference>
<feature type="transmembrane region" description="Helical" evidence="7">
    <location>
        <begin position="348"/>
        <end position="371"/>
    </location>
</feature>
<dbReference type="InterPro" id="IPR050171">
    <property type="entry name" value="MFS_Transporters"/>
</dbReference>
<feature type="transmembrane region" description="Helical" evidence="7">
    <location>
        <begin position="221"/>
        <end position="245"/>
    </location>
</feature>
<keyword evidence="10" id="KW-1185">Reference proteome</keyword>
<sequence>MSSLFDLYRKAYAGLSTSTWLLAVVLLINRSGAMVVPFLTVYLTQQLRFSVEQAGIVMACFGAGAIFGAFMGGRLSDRIGFYQVQFWSLFLQGLIFMVLGQMRTFPQFCICIFILSCVGDAFRPANAAATAHYSSVANRTRSYSLNRLASNLGWSIGPALGGLLAGYSYHALFWVDGLTCICAVLIMRIFLPPGKIKPKEKAAPGCETEPGTESVYRDTGYLIFIFLVTVFTTGFLQLSTMVSLYLKSVVLLDESHIGMILGLNGLIVAFVEMVFVYKLEGRMHSLLFITRGVLISGLAYLCFNLLPPIAATGLVFILLFTLGEMLCIPFMNSFFVHRSGEHNRGQYASLYTIAFAISNVLAPTLGAYMVGHYGFSIWWYCAAGLCISTGAGFYFLYKKVAELPFNSVQSHSHNHP</sequence>
<keyword evidence="3" id="KW-1003">Cell membrane</keyword>
<feature type="transmembrane region" description="Helical" evidence="7">
    <location>
        <begin position="257"/>
        <end position="276"/>
    </location>
</feature>
<dbReference type="PANTHER" id="PTHR23517">
    <property type="entry name" value="RESISTANCE PROTEIN MDTM, PUTATIVE-RELATED-RELATED"/>
    <property type="match status" value="1"/>
</dbReference>
<proteinExistence type="predicted"/>
<comment type="caution">
    <text evidence="9">The sequence shown here is derived from an EMBL/GenBank/DDBJ whole genome shotgun (WGS) entry which is preliminary data.</text>
</comment>
<feature type="transmembrane region" description="Helical" evidence="7">
    <location>
        <begin position="79"/>
        <end position="99"/>
    </location>
</feature>
<dbReference type="GO" id="GO:0022857">
    <property type="term" value="F:transmembrane transporter activity"/>
    <property type="evidence" value="ECO:0007669"/>
    <property type="project" value="InterPro"/>
</dbReference>
<keyword evidence="2" id="KW-0813">Transport</keyword>
<evidence type="ECO:0000313" key="9">
    <source>
        <dbReference type="EMBL" id="MVT12440.1"/>
    </source>
</evidence>
<feature type="transmembrane region" description="Helical" evidence="7">
    <location>
        <begin position="55"/>
        <end position="73"/>
    </location>
</feature>